<gene>
    <name evidence="1" type="ORF">PsorP6_016685</name>
</gene>
<sequence length="1432" mass="161715">MTLFSIANEYDNCVDPGFRLDLNEHQVLVLIYFVPVLEKGGEARVESCYEQRFFSVDKTTACQLLPRLDPLEEEASPVQVTVTINPPSDGGTWKTDFYVSYTDAKTNQRVDCAVHDEQHLSNAQLLDEFITGRYRLYLGNSPRNITSPRARKRLGTVREFPLVRNASNRNATERLRHVLKQKLMNISGPRLPKAMRIFGNSSFSLDFLGITFPPLTEDTPLAFLRSKFADFKTKYSDQIVDYMLALVQQKNKPPVVVQHSPSGNDSTNFSRATLFQGAGNATFDLFHFAIYRRAVSEDQVNAVSRQQLMPSRQFPSLHETVRIPEDSVVLLNLTMLHGVFNDLRLELRDLPELGHLLLYPNKTRVTLLNKDAFRELPPKFQHHLYFQPEPDQNNENIPLPNPIAFSRRLKPYATVQFGIANSLAGRIVNQSTEAKIDLFVDAVNDAPRPLKPVLNIWVRIGVPVSFSLEGDDIDGAPFVTLPKTEAVGSTDLWSRFTFHNATTSPRNKQLLKIVQLPQFGKLFECNFSCGAILFAREEELLATSRIYSTDIVQATYSTSLVYIYHGRGQDERKQDMTTSAVVDQLWYKLSDGDPDVSSAMAAVNFILVNGMDNSVNRHVVATIQLEEDSSQVLHLVTLDPLAAFFNRETLLKVTVLPQNGALFQYNNHNNNCSGRSTTNVFMEVAGAHISTPDTILSDFCGRIIYVPELDYFNLESEALVRKGFTLDYLEYQVLNIPALINSSFEMNEKSPAESFASGLETRRIELGVVNVPDALLLLPPFVFTRNASSDKVVLTPVTFEDPDLSNPSGLYNIFLEAEDGVSELELGFAITDDDVMVGCPLERPCTLFLGTNKSLLNISSRKDHELQFHITTQLYDPSHLHVIGTKTALSSALSELTFRDNSGLNRPHTSEFTVWIQRLQVVNGSEAESHQVKSKFTIQYSVDDHHDLVSGKNRALKFNSTLKRYCSTLLVLGVGWLVLSNNSFLLIGFCCCCCSKVRRKRRQQLMQKQQQFQAQVAQNDYEYTVLLMALADVLLEPKMLVSMCVLECCVTGTSNREHNEREMLTQAFILRNLIPLLETERQGTRFVFRLVATEFTKRTDTRSERLLSQYHSFLQHSVADRALAVFCRLVGAKWFSMLLLPDGGASTLYLSDTGSEVKKLLDRLIVHVEALPVEIVVLCRACAKLFQRDEASTSHALDLYAVHLIFFNHFLGPALWFSTSYVPGLALSLAQQKTLQVVAYKIIEFATEWIDSLYSRFPSASARNESNIYSSGSHYIDKYEAVLEIICHSAVVASSYDPNTDRAEVDCELIGCCLMNLHSLLDSYFCAFRQRLLDPQVSTNLERTEDILSHVNRLLKALSWPLASIQESVAYARLELLSDPLWWNGFSCYEWQKRADQIVPSEVESDQFKSIDTVYTILEQDGNSPHDVDWLS</sequence>
<keyword evidence="2" id="KW-1185">Reference proteome</keyword>
<reference evidence="1 2" key="1">
    <citation type="journal article" date="2022" name="bioRxiv">
        <title>The genome of the oomycete Peronosclerospora sorghi, a cosmopolitan pathogen of maize and sorghum, is inflated with dispersed pseudogenes.</title>
        <authorList>
            <person name="Fletcher K."/>
            <person name="Martin F."/>
            <person name="Isakeit T."/>
            <person name="Cavanaugh K."/>
            <person name="Magill C."/>
            <person name="Michelmore R."/>
        </authorList>
    </citation>
    <scope>NUCLEOTIDE SEQUENCE [LARGE SCALE GENOMIC DNA]</scope>
    <source>
        <strain evidence="1">P6</strain>
    </source>
</reference>
<dbReference type="Proteomes" id="UP001163321">
    <property type="component" value="Chromosome 8"/>
</dbReference>
<dbReference type="EMBL" id="CM047587">
    <property type="protein sequence ID" value="KAI9908112.1"/>
    <property type="molecule type" value="Genomic_DNA"/>
</dbReference>
<evidence type="ECO:0000313" key="2">
    <source>
        <dbReference type="Proteomes" id="UP001163321"/>
    </source>
</evidence>
<accession>A0ACC0VPL2</accession>
<proteinExistence type="predicted"/>
<evidence type="ECO:0000313" key="1">
    <source>
        <dbReference type="EMBL" id="KAI9908112.1"/>
    </source>
</evidence>
<protein>
    <submittedName>
        <fullName evidence="1">Uncharacterized protein</fullName>
    </submittedName>
</protein>
<name>A0ACC0VPL2_9STRA</name>
<comment type="caution">
    <text evidence="1">The sequence shown here is derived from an EMBL/GenBank/DDBJ whole genome shotgun (WGS) entry which is preliminary data.</text>
</comment>
<organism evidence="1 2">
    <name type="scientific">Peronosclerospora sorghi</name>
    <dbReference type="NCBI Taxonomy" id="230839"/>
    <lineage>
        <taxon>Eukaryota</taxon>
        <taxon>Sar</taxon>
        <taxon>Stramenopiles</taxon>
        <taxon>Oomycota</taxon>
        <taxon>Peronosporomycetes</taxon>
        <taxon>Peronosporales</taxon>
        <taxon>Peronosporaceae</taxon>
        <taxon>Peronosclerospora</taxon>
    </lineage>
</organism>